<dbReference type="AlphaFoldDB" id="A0A915Z182"/>
<protein>
    <submittedName>
        <fullName evidence="1">Uncharacterized protein</fullName>
    </submittedName>
</protein>
<dbReference type="OrthoDB" id="2432789at2759"/>
<name>A0A915Z182_9GLOM</name>
<comment type="caution">
    <text evidence="1">The sequence shown here is derived from an EMBL/GenBank/DDBJ whole genome shotgun (WGS) entry which is preliminary data.</text>
</comment>
<proteinExistence type="predicted"/>
<organism evidence="1 2">
    <name type="scientific">Rhizophagus irregularis</name>
    <dbReference type="NCBI Taxonomy" id="588596"/>
    <lineage>
        <taxon>Eukaryota</taxon>
        <taxon>Fungi</taxon>
        <taxon>Fungi incertae sedis</taxon>
        <taxon>Mucoromycota</taxon>
        <taxon>Glomeromycotina</taxon>
        <taxon>Glomeromycetes</taxon>
        <taxon>Glomerales</taxon>
        <taxon>Glomeraceae</taxon>
        <taxon>Rhizophagus</taxon>
    </lineage>
</organism>
<sequence>MPFVAPEVLKGKPYTQAADIYSFEIKIQFEKVEEYRKANLISIKDNRSTTNPQASYTSRLLNPFTKELSKCDDDYNTSVEVIDFTKKTETV</sequence>
<evidence type="ECO:0000313" key="1">
    <source>
        <dbReference type="EMBL" id="CAB5358250.1"/>
    </source>
</evidence>
<evidence type="ECO:0000313" key="2">
    <source>
        <dbReference type="Proteomes" id="UP000684084"/>
    </source>
</evidence>
<reference evidence="1" key="1">
    <citation type="submission" date="2020-05" db="EMBL/GenBank/DDBJ databases">
        <authorList>
            <person name="Rincon C."/>
            <person name="Sanders R I."/>
            <person name="Robbins C."/>
            <person name="Chaturvedi A."/>
        </authorList>
    </citation>
    <scope>NUCLEOTIDE SEQUENCE</scope>
    <source>
        <strain evidence="1">CHB12</strain>
    </source>
</reference>
<dbReference type="Proteomes" id="UP000684084">
    <property type="component" value="Unassembled WGS sequence"/>
</dbReference>
<accession>A0A915Z182</accession>
<gene>
    <name evidence="1" type="ORF">CHRIB12_LOCUS7216</name>
</gene>
<dbReference type="EMBL" id="CAGKOT010000012">
    <property type="protein sequence ID" value="CAB5358250.1"/>
    <property type="molecule type" value="Genomic_DNA"/>
</dbReference>